<reference evidence="1 2" key="1">
    <citation type="journal article" date="2024" name="bioRxiv">
        <title>A reference genome for Trichogramma kaykai: A tiny desert-dwelling parasitoid wasp with competing sex-ratio distorters.</title>
        <authorList>
            <person name="Culotta J."/>
            <person name="Lindsey A.R."/>
        </authorList>
    </citation>
    <scope>NUCLEOTIDE SEQUENCE [LARGE SCALE GENOMIC DNA]</scope>
    <source>
        <strain evidence="1 2">KSX58</strain>
    </source>
</reference>
<organism evidence="1 2">
    <name type="scientific">Trichogramma kaykai</name>
    <dbReference type="NCBI Taxonomy" id="54128"/>
    <lineage>
        <taxon>Eukaryota</taxon>
        <taxon>Metazoa</taxon>
        <taxon>Ecdysozoa</taxon>
        <taxon>Arthropoda</taxon>
        <taxon>Hexapoda</taxon>
        <taxon>Insecta</taxon>
        <taxon>Pterygota</taxon>
        <taxon>Neoptera</taxon>
        <taxon>Endopterygota</taxon>
        <taxon>Hymenoptera</taxon>
        <taxon>Apocrita</taxon>
        <taxon>Proctotrupomorpha</taxon>
        <taxon>Chalcidoidea</taxon>
        <taxon>Trichogrammatidae</taxon>
        <taxon>Trichogramma</taxon>
    </lineage>
</organism>
<protein>
    <submittedName>
        <fullName evidence="1">Uncharacterized protein</fullName>
    </submittedName>
</protein>
<keyword evidence="2" id="KW-1185">Reference proteome</keyword>
<dbReference type="AlphaFoldDB" id="A0ABD2X4W0"/>
<accession>A0ABD2X4W0</accession>
<evidence type="ECO:0000313" key="2">
    <source>
        <dbReference type="Proteomes" id="UP001627154"/>
    </source>
</evidence>
<evidence type="ECO:0000313" key="1">
    <source>
        <dbReference type="EMBL" id="KAL3400366.1"/>
    </source>
</evidence>
<gene>
    <name evidence="1" type="ORF">TKK_006233</name>
</gene>
<dbReference type="Proteomes" id="UP001627154">
    <property type="component" value="Unassembled WGS sequence"/>
</dbReference>
<sequence length="190" mass="22431">MDFDARLKMLKCWMKAGGDGIDYFIPVGTEEMLKVTYWEIINHLYISEKLDIYYRPFPELLDEWEIQVAKLNDIKIKGDISLYQICRMSYDEGYSILKNMKNWRVPPLDHHTDGRVLLIVKRHLANILIRPHLELFVADLFMTDRCKLNLPYAVCRIVAEKIILEDLFQRLWEEMDAEDRAGIPQSSGCF</sequence>
<comment type="caution">
    <text evidence="1">The sequence shown here is derived from an EMBL/GenBank/DDBJ whole genome shotgun (WGS) entry which is preliminary data.</text>
</comment>
<name>A0ABD2X4W0_9HYME</name>
<proteinExistence type="predicted"/>
<dbReference type="EMBL" id="JBJJXI010000051">
    <property type="protein sequence ID" value="KAL3400366.1"/>
    <property type="molecule type" value="Genomic_DNA"/>
</dbReference>